<dbReference type="EMBL" id="JFYO01000006">
    <property type="protein sequence ID" value="EZP26760.1"/>
    <property type="molecule type" value="Genomic_DNA"/>
</dbReference>
<evidence type="ECO:0000313" key="4">
    <source>
        <dbReference type="Proteomes" id="UP000024001"/>
    </source>
</evidence>
<keyword evidence="3" id="KW-0378">Hydrolase</keyword>
<protein>
    <submittedName>
        <fullName evidence="3">CAAX amino terminal protease family protein</fullName>
    </submittedName>
</protein>
<dbReference type="Pfam" id="PF02517">
    <property type="entry name" value="Rce1-like"/>
    <property type="match status" value="1"/>
</dbReference>
<name>A0A031FT21_9MICO</name>
<keyword evidence="3" id="KW-0645">Protease</keyword>
<feature type="transmembrane region" description="Helical" evidence="1">
    <location>
        <begin position="231"/>
        <end position="252"/>
    </location>
</feature>
<sequence length="323" mass="33855">MSTDPTPAASTPATPDTRGTTTVPWIAVIAFTVIACGLAWLVTLPLWTGDGLATPIAPLLLPVMMFTPAVAALIVTLFLRRTAGRRAWRMLALVPIKPLGRFFGLLGIGLAIAAVVPVLATFIAAATGALQLDLVNFSGFAAAIDAQLEAAGTPDIEIPVAALVITQLAFIPVGAVINSFLAFGEELGWRGWLLSALRPLGTWPALLISGVIWGLWHAPIILLGYNFAEPNLFGLALMVMGCLSFGILLGWLRLRSGNVWPAVLGHGAFNAAAGFAFLVSTPDLQPLAASPLSWPGWLACASIILLLLALGQFKKSRLPQTGA</sequence>
<dbReference type="AlphaFoldDB" id="A0A031FT21"/>
<dbReference type="PANTHER" id="PTHR35797:SF1">
    <property type="entry name" value="PROTEASE"/>
    <property type="match status" value="1"/>
</dbReference>
<gene>
    <name evidence="3" type="ORF">BW34_01960</name>
</gene>
<dbReference type="GO" id="GO:0080120">
    <property type="term" value="P:CAAX-box protein maturation"/>
    <property type="evidence" value="ECO:0007669"/>
    <property type="project" value="UniProtKB-ARBA"/>
</dbReference>
<dbReference type="GO" id="GO:0004175">
    <property type="term" value="F:endopeptidase activity"/>
    <property type="evidence" value="ECO:0007669"/>
    <property type="project" value="UniProtKB-ARBA"/>
</dbReference>
<reference evidence="3 4" key="1">
    <citation type="submission" date="2014-03" db="EMBL/GenBank/DDBJ databases">
        <title>Draft Genome Sequences of 13 Willow Endophytes.</title>
        <authorList>
            <person name="Gan H.Y."/>
            <person name="Gan H.M."/>
            <person name="Savka M.A."/>
            <person name="Hudson A.O."/>
        </authorList>
    </citation>
    <scope>NUCLEOTIDE SEQUENCE [LARGE SCALE GENOMIC DNA]</scope>
    <source>
        <strain evidence="3 4">RIT293</strain>
    </source>
</reference>
<dbReference type="eggNOG" id="COG1266">
    <property type="taxonomic scope" value="Bacteria"/>
</dbReference>
<dbReference type="RefSeq" id="WP_036311936.1">
    <property type="nucleotide sequence ID" value="NZ_JFYO01000006.1"/>
</dbReference>
<dbReference type="PATRIC" id="fig|273677.3.peg.1944"/>
<dbReference type="InterPro" id="IPR003675">
    <property type="entry name" value="Rce1/LyrA-like_dom"/>
</dbReference>
<feature type="domain" description="CAAX prenyl protease 2/Lysostaphin resistance protein A-like" evidence="2">
    <location>
        <begin position="171"/>
        <end position="271"/>
    </location>
</feature>
<feature type="transmembrane region" description="Helical" evidence="1">
    <location>
        <begin position="59"/>
        <end position="79"/>
    </location>
</feature>
<dbReference type="InterPro" id="IPR042150">
    <property type="entry name" value="MmRce1-like"/>
</dbReference>
<evidence type="ECO:0000313" key="3">
    <source>
        <dbReference type="EMBL" id="EZP26760.1"/>
    </source>
</evidence>
<keyword evidence="1" id="KW-0472">Membrane</keyword>
<organism evidence="3 4">
    <name type="scientific">Microbacterium oleivorans</name>
    <dbReference type="NCBI Taxonomy" id="273677"/>
    <lineage>
        <taxon>Bacteria</taxon>
        <taxon>Bacillati</taxon>
        <taxon>Actinomycetota</taxon>
        <taxon>Actinomycetes</taxon>
        <taxon>Micrococcales</taxon>
        <taxon>Microbacteriaceae</taxon>
        <taxon>Microbacterium</taxon>
    </lineage>
</organism>
<comment type="caution">
    <text evidence="3">The sequence shown here is derived from an EMBL/GenBank/DDBJ whole genome shotgun (WGS) entry which is preliminary data.</text>
</comment>
<keyword evidence="4" id="KW-1185">Reference proteome</keyword>
<feature type="transmembrane region" description="Helical" evidence="1">
    <location>
        <begin position="158"/>
        <end position="183"/>
    </location>
</feature>
<dbReference type="PANTHER" id="PTHR35797">
    <property type="entry name" value="PROTEASE-RELATED"/>
    <property type="match status" value="1"/>
</dbReference>
<accession>A0A031FT21</accession>
<feature type="transmembrane region" description="Helical" evidence="1">
    <location>
        <begin position="99"/>
        <end position="126"/>
    </location>
</feature>
<dbReference type="OrthoDB" id="3693644at2"/>
<feature type="transmembrane region" description="Helical" evidence="1">
    <location>
        <begin position="25"/>
        <end position="47"/>
    </location>
</feature>
<feature type="transmembrane region" description="Helical" evidence="1">
    <location>
        <begin position="292"/>
        <end position="310"/>
    </location>
</feature>
<keyword evidence="1" id="KW-0812">Transmembrane</keyword>
<dbReference type="Proteomes" id="UP000024001">
    <property type="component" value="Unassembled WGS sequence"/>
</dbReference>
<feature type="transmembrane region" description="Helical" evidence="1">
    <location>
        <begin position="203"/>
        <end position="225"/>
    </location>
</feature>
<keyword evidence="1" id="KW-1133">Transmembrane helix</keyword>
<feature type="transmembrane region" description="Helical" evidence="1">
    <location>
        <begin position="259"/>
        <end position="280"/>
    </location>
</feature>
<proteinExistence type="predicted"/>
<evidence type="ECO:0000256" key="1">
    <source>
        <dbReference type="SAM" id="Phobius"/>
    </source>
</evidence>
<evidence type="ECO:0000259" key="2">
    <source>
        <dbReference type="Pfam" id="PF02517"/>
    </source>
</evidence>
<dbReference type="GO" id="GO:0006508">
    <property type="term" value="P:proteolysis"/>
    <property type="evidence" value="ECO:0007669"/>
    <property type="project" value="UniProtKB-KW"/>
</dbReference>